<feature type="compositionally biased region" description="Basic and acidic residues" evidence="1">
    <location>
        <begin position="76"/>
        <end position="91"/>
    </location>
</feature>
<feature type="region of interest" description="Disordered" evidence="1">
    <location>
        <begin position="46"/>
        <end position="91"/>
    </location>
</feature>
<sequence>MIQYLKNTTGYSHAQLKDKSFDEVQKLFEKHMKWINSFVPMEEDLSSKKVQKEVSSEKKAEGSSRKKLIGRKRAKDKKEQESSKRQRVEDDKEEEELKKYFKLAKEEEIAINAIPLATKVPIKVKYGDLYNDTRYPLTPITITNMLNKKLQADQWNEMVYQLLKLMIQKMNMKFRGGLLGLKGFLKLLLLSTAGTKVNAVGLKLLEELLLNKEEIGIISLDDLYNNLKIYEPELAGSSSTSQNPQNVAFVSSNSTNNNSSTNEANNTTYGVSAAHTQTAPTSKDNLSDAVICAFQASQPNSPQLAREDLEQIDLDDLEEMDL</sequence>
<evidence type="ECO:0000313" key="3">
    <source>
        <dbReference type="Proteomes" id="UP001151760"/>
    </source>
</evidence>
<dbReference type="Proteomes" id="UP001151760">
    <property type="component" value="Unassembled WGS sequence"/>
</dbReference>
<dbReference type="EMBL" id="BQNB010011336">
    <property type="protein sequence ID" value="GJS89237.1"/>
    <property type="molecule type" value="Genomic_DNA"/>
</dbReference>
<accession>A0ABQ4ZHD8</accession>
<feature type="compositionally biased region" description="Basic and acidic residues" evidence="1">
    <location>
        <begin position="46"/>
        <end position="64"/>
    </location>
</feature>
<feature type="compositionally biased region" description="Polar residues" evidence="1">
    <location>
        <begin position="236"/>
        <end position="250"/>
    </location>
</feature>
<organism evidence="2 3">
    <name type="scientific">Tanacetum coccineum</name>
    <dbReference type="NCBI Taxonomy" id="301880"/>
    <lineage>
        <taxon>Eukaryota</taxon>
        <taxon>Viridiplantae</taxon>
        <taxon>Streptophyta</taxon>
        <taxon>Embryophyta</taxon>
        <taxon>Tracheophyta</taxon>
        <taxon>Spermatophyta</taxon>
        <taxon>Magnoliopsida</taxon>
        <taxon>eudicotyledons</taxon>
        <taxon>Gunneridae</taxon>
        <taxon>Pentapetalae</taxon>
        <taxon>asterids</taxon>
        <taxon>campanulids</taxon>
        <taxon>Asterales</taxon>
        <taxon>Asteraceae</taxon>
        <taxon>Asteroideae</taxon>
        <taxon>Anthemideae</taxon>
        <taxon>Anthemidinae</taxon>
        <taxon>Tanacetum</taxon>
    </lineage>
</organism>
<name>A0ABQ4ZHD8_9ASTR</name>
<keyword evidence="3" id="KW-1185">Reference proteome</keyword>
<protein>
    <submittedName>
        <fullName evidence="2">Uncharacterized protein</fullName>
    </submittedName>
</protein>
<feature type="compositionally biased region" description="Basic residues" evidence="1">
    <location>
        <begin position="65"/>
        <end position="75"/>
    </location>
</feature>
<reference evidence="2" key="2">
    <citation type="submission" date="2022-01" db="EMBL/GenBank/DDBJ databases">
        <authorList>
            <person name="Yamashiro T."/>
            <person name="Shiraishi A."/>
            <person name="Satake H."/>
            <person name="Nakayama K."/>
        </authorList>
    </citation>
    <scope>NUCLEOTIDE SEQUENCE</scope>
</reference>
<feature type="region of interest" description="Disordered" evidence="1">
    <location>
        <begin position="235"/>
        <end position="266"/>
    </location>
</feature>
<proteinExistence type="predicted"/>
<evidence type="ECO:0000256" key="1">
    <source>
        <dbReference type="SAM" id="MobiDB-lite"/>
    </source>
</evidence>
<gene>
    <name evidence="2" type="ORF">Tco_0771873</name>
</gene>
<feature type="compositionally biased region" description="Low complexity" evidence="1">
    <location>
        <begin position="251"/>
        <end position="266"/>
    </location>
</feature>
<reference evidence="2" key="1">
    <citation type="journal article" date="2022" name="Int. J. Mol. Sci.">
        <title>Draft Genome of Tanacetum Coccineum: Genomic Comparison of Closely Related Tanacetum-Family Plants.</title>
        <authorList>
            <person name="Yamashiro T."/>
            <person name="Shiraishi A."/>
            <person name="Nakayama K."/>
            <person name="Satake H."/>
        </authorList>
    </citation>
    <scope>NUCLEOTIDE SEQUENCE</scope>
</reference>
<evidence type="ECO:0000313" key="2">
    <source>
        <dbReference type="EMBL" id="GJS89237.1"/>
    </source>
</evidence>
<comment type="caution">
    <text evidence="2">The sequence shown here is derived from an EMBL/GenBank/DDBJ whole genome shotgun (WGS) entry which is preliminary data.</text>
</comment>